<dbReference type="PROSITE" id="PS51257">
    <property type="entry name" value="PROKAR_LIPOPROTEIN"/>
    <property type="match status" value="1"/>
</dbReference>
<name>A0ABP8NHT4_9BACT</name>
<sequence>MRWLYVLLCTALVGCNQYQTIDSNGKKMIITADARANYEADLSKVAYTVSVEKSALGREAVGAAKARLAAMGIPFLFEEIDQLRQTRSWTYIDSIFVANQPQIEADPLGPVIKEHVSQIILRDFNLVLQPGDKASARIVYYVKCLVDSDSPHPGLVYIGINRLTNTLTPQERIQLAESQYNRSAVFMEKDAQNFRKMRASLDALPEEERNKMGVGVYKLLGLYDEVAYFMPKLKELMP</sequence>
<protein>
    <recommendedName>
        <fullName evidence="3">Lipoprotein</fullName>
    </recommendedName>
</protein>
<reference evidence="2" key="1">
    <citation type="journal article" date="2019" name="Int. J. Syst. Evol. Microbiol.">
        <title>The Global Catalogue of Microorganisms (GCM) 10K type strain sequencing project: providing services to taxonomists for standard genome sequencing and annotation.</title>
        <authorList>
            <consortium name="The Broad Institute Genomics Platform"/>
            <consortium name="The Broad Institute Genome Sequencing Center for Infectious Disease"/>
            <person name="Wu L."/>
            <person name="Ma J."/>
        </authorList>
    </citation>
    <scope>NUCLEOTIDE SEQUENCE [LARGE SCALE GENOMIC DNA]</scope>
    <source>
        <strain evidence="2">JCM 17927</strain>
    </source>
</reference>
<proteinExistence type="predicted"/>
<dbReference type="RefSeq" id="WP_345248035.1">
    <property type="nucleotide sequence ID" value="NZ_BAABHD010000081.1"/>
</dbReference>
<evidence type="ECO:0000313" key="2">
    <source>
        <dbReference type="Proteomes" id="UP001501175"/>
    </source>
</evidence>
<gene>
    <name evidence="1" type="ORF">GCM10023189_49000</name>
</gene>
<evidence type="ECO:0000313" key="1">
    <source>
        <dbReference type="EMBL" id="GAA4466613.1"/>
    </source>
</evidence>
<dbReference type="Proteomes" id="UP001501175">
    <property type="component" value="Unassembled WGS sequence"/>
</dbReference>
<evidence type="ECO:0008006" key="3">
    <source>
        <dbReference type="Google" id="ProtNLM"/>
    </source>
</evidence>
<accession>A0ABP8NHT4</accession>
<keyword evidence="2" id="KW-1185">Reference proteome</keyword>
<dbReference type="EMBL" id="BAABHD010000081">
    <property type="protein sequence ID" value="GAA4466613.1"/>
    <property type="molecule type" value="Genomic_DNA"/>
</dbReference>
<comment type="caution">
    <text evidence="1">The sequence shown here is derived from an EMBL/GenBank/DDBJ whole genome shotgun (WGS) entry which is preliminary data.</text>
</comment>
<organism evidence="1 2">
    <name type="scientific">Nibrella saemangeumensis</name>
    <dbReference type="NCBI Taxonomy" id="1084526"/>
    <lineage>
        <taxon>Bacteria</taxon>
        <taxon>Pseudomonadati</taxon>
        <taxon>Bacteroidota</taxon>
        <taxon>Cytophagia</taxon>
        <taxon>Cytophagales</taxon>
        <taxon>Spirosomataceae</taxon>
        <taxon>Nibrella</taxon>
    </lineage>
</organism>